<proteinExistence type="predicted"/>
<evidence type="ECO:0000256" key="1">
    <source>
        <dbReference type="SAM" id="MobiDB-lite"/>
    </source>
</evidence>
<feature type="transmembrane region" description="Helical" evidence="2">
    <location>
        <begin position="86"/>
        <end position="109"/>
    </location>
</feature>
<keyword evidence="4" id="KW-1185">Reference proteome</keyword>
<protein>
    <submittedName>
        <fullName evidence="3">Uncharacterized protein</fullName>
    </submittedName>
</protein>
<evidence type="ECO:0000313" key="4">
    <source>
        <dbReference type="Proteomes" id="UP000234331"/>
    </source>
</evidence>
<evidence type="ECO:0000256" key="2">
    <source>
        <dbReference type="SAM" id="Phobius"/>
    </source>
</evidence>
<dbReference type="Proteomes" id="UP000234331">
    <property type="component" value="Unassembled WGS sequence"/>
</dbReference>
<evidence type="ECO:0000313" key="3">
    <source>
        <dbReference type="EMBL" id="SNQ50703.1"/>
    </source>
</evidence>
<feature type="region of interest" description="Disordered" evidence="1">
    <location>
        <begin position="116"/>
        <end position="146"/>
    </location>
</feature>
<dbReference type="AlphaFoldDB" id="A0A2I2KYF7"/>
<dbReference type="EMBL" id="FZMO01000457">
    <property type="protein sequence ID" value="SNQ50703.1"/>
    <property type="molecule type" value="Genomic_DNA"/>
</dbReference>
<name>A0A2I2KYF7_9ACTN</name>
<reference evidence="3 4" key="1">
    <citation type="submission" date="2017-06" db="EMBL/GenBank/DDBJ databases">
        <authorList>
            <person name="Kim H.J."/>
            <person name="Triplett B.A."/>
        </authorList>
    </citation>
    <scope>NUCLEOTIDE SEQUENCE [LARGE SCALE GENOMIC DNA]</scope>
    <source>
        <strain evidence="3">FRACA_ARgP5</strain>
    </source>
</reference>
<keyword evidence="2" id="KW-0812">Transmembrane</keyword>
<organism evidence="3 4">
    <name type="scientific">Frankia canadensis</name>
    <dbReference type="NCBI Taxonomy" id="1836972"/>
    <lineage>
        <taxon>Bacteria</taxon>
        <taxon>Bacillati</taxon>
        <taxon>Actinomycetota</taxon>
        <taxon>Actinomycetes</taxon>
        <taxon>Frankiales</taxon>
        <taxon>Frankiaceae</taxon>
        <taxon>Frankia</taxon>
    </lineage>
</organism>
<accession>A0A2I2KYF7</accession>
<keyword evidence="2" id="KW-1133">Transmembrane helix</keyword>
<keyword evidence="2" id="KW-0472">Membrane</keyword>
<sequence>MLCHHAVIRTEPTSIPRTLTMPSRLSTTAPRRAGRASSTRVVGGPFVFRVVRTDTASPGRLSPSGAGQEVADDVGHPVVGNVSLTLVWWVNLLFGIWPCAAVLAGRAVWVPGRSRDRRTMAGPLNRTSTSPSPPFPRSRPARRTCR</sequence>
<gene>
    <name evidence="3" type="ORF">FRACA_510002</name>
</gene>